<evidence type="ECO:0000313" key="3">
    <source>
        <dbReference type="Proteomes" id="UP001327560"/>
    </source>
</evidence>
<protein>
    <submittedName>
        <fullName evidence="2">Uncharacterized protein</fullName>
    </submittedName>
</protein>
<evidence type="ECO:0000256" key="1">
    <source>
        <dbReference type="SAM" id="MobiDB-lite"/>
    </source>
</evidence>
<organism evidence="2 3">
    <name type="scientific">Canna indica</name>
    <name type="common">Indian-shot</name>
    <dbReference type="NCBI Taxonomy" id="4628"/>
    <lineage>
        <taxon>Eukaryota</taxon>
        <taxon>Viridiplantae</taxon>
        <taxon>Streptophyta</taxon>
        <taxon>Embryophyta</taxon>
        <taxon>Tracheophyta</taxon>
        <taxon>Spermatophyta</taxon>
        <taxon>Magnoliopsida</taxon>
        <taxon>Liliopsida</taxon>
        <taxon>Zingiberales</taxon>
        <taxon>Cannaceae</taxon>
        <taxon>Canna</taxon>
    </lineage>
</organism>
<gene>
    <name evidence="2" type="ORF">Cni_G10187</name>
</gene>
<name>A0AAQ3Q9N4_9LILI</name>
<feature type="region of interest" description="Disordered" evidence="1">
    <location>
        <begin position="62"/>
        <end position="98"/>
    </location>
</feature>
<sequence length="159" mass="18252">MNHLFPSFLLQLRWTSVPFHRRCSVFLLSNTSPFFGSEKRREVQNPNIRQRAAAMKEYGNRKEIPAPHGNMEPQTRKLHGSFGASSDKYKPEEETSQNGFSRGGHLILILLQDCPLTLKSEHMQHTFLRAGLQTYPDPLQQVQLLEEAIYCKVGPPTEF</sequence>
<keyword evidence="3" id="KW-1185">Reference proteome</keyword>
<proteinExistence type="predicted"/>
<dbReference type="Proteomes" id="UP001327560">
    <property type="component" value="Chromosome 3"/>
</dbReference>
<evidence type="ECO:0000313" key="2">
    <source>
        <dbReference type="EMBL" id="WOL01471.1"/>
    </source>
</evidence>
<dbReference type="AlphaFoldDB" id="A0AAQ3Q9N4"/>
<dbReference type="EMBL" id="CP136892">
    <property type="protein sequence ID" value="WOL01471.1"/>
    <property type="molecule type" value="Genomic_DNA"/>
</dbReference>
<accession>A0AAQ3Q9N4</accession>
<reference evidence="2 3" key="1">
    <citation type="submission" date="2023-10" db="EMBL/GenBank/DDBJ databases">
        <title>Chromosome-scale genome assembly provides insights into flower coloration mechanisms of Canna indica.</title>
        <authorList>
            <person name="Li C."/>
        </authorList>
    </citation>
    <scope>NUCLEOTIDE SEQUENCE [LARGE SCALE GENOMIC DNA]</scope>
    <source>
        <tissue evidence="2">Flower</tissue>
    </source>
</reference>